<evidence type="ECO:0000313" key="2">
    <source>
        <dbReference type="EMBL" id="MPC74464.1"/>
    </source>
</evidence>
<dbReference type="EMBL" id="VSRR010038972">
    <property type="protein sequence ID" value="MPC74464.1"/>
    <property type="molecule type" value="Genomic_DNA"/>
</dbReference>
<evidence type="ECO:0000256" key="1">
    <source>
        <dbReference type="SAM" id="MobiDB-lite"/>
    </source>
</evidence>
<protein>
    <submittedName>
        <fullName evidence="2">Uncharacterized protein</fullName>
    </submittedName>
</protein>
<gene>
    <name evidence="2" type="ORF">E2C01_068823</name>
</gene>
<dbReference type="AlphaFoldDB" id="A0A5B7I157"/>
<comment type="caution">
    <text evidence="2">The sequence shown here is derived from an EMBL/GenBank/DDBJ whole genome shotgun (WGS) entry which is preliminary data.</text>
</comment>
<evidence type="ECO:0000313" key="3">
    <source>
        <dbReference type="Proteomes" id="UP000324222"/>
    </source>
</evidence>
<organism evidence="2 3">
    <name type="scientific">Portunus trituberculatus</name>
    <name type="common">Swimming crab</name>
    <name type="synonym">Neptunus trituberculatus</name>
    <dbReference type="NCBI Taxonomy" id="210409"/>
    <lineage>
        <taxon>Eukaryota</taxon>
        <taxon>Metazoa</taxon>
        <taxon>Ecdysozoa</taxon>
        <taxon>Arthropoda</taxon>
        <taxon>Crustacea</taxon>
        <taxon>Multicrustacea</taxon>
        <taxon>Malacostraca</taxon>
        <taxon>Eumalacostraca</taxon>
        <taxon>Eucarida</taxon>
        <taxon>Decapoda</taxon>
        <taxon>Pleocyemata</taxon>
        <taxon>Brachyura</taxon>
        <taxon>Eubrachyura</taxon>
        <taxon>Portunoidea</taxon>
        <taxon>Portunidae</taxon>
        <taxon>Portuninae</taxon>
        <taxon>Portunus</taxon>
    </lineage>
</organism>
<proteinExistence type="predicted"/>
<feature type="region of interest" description="Disordered" evidence="1">
    <location>
        <begin position="1"/>
        <end position="22"/>
    </location>
</feature>
<name>A0A5B7I157_PORTR</name>
<keyword evidence="3" id="KW-1185">Reference proteome</keyword>
<sequence length="54" mass="5790">MSAVTRFKQSVSHGKERKAQQPLPVSAWATPHSVLTCIVYISLVTHSALGIGLS</sequence>
<reference evidence="2 3" key="1">
    <citation type="submission" date="2019-05" db="EMBL/GenBank/DDBJ databases">
        <title>Another draft genome of Portunus trituberculatus and its Hox gene families provides insights of decapod evolution.</title>
        <authorList>
            <person name="Jeong J.-H."/>
            <person name="Song I."/>
            <person name="Kim S."/>
            <person name="Choi T."/>
            <person name="Kim D."/>
            <person name="Ryu S."/>
            <person name="Kim W."/>
        </authorList>
    </citation>
    <scope>NUCLEOTIDE SEQUENCE [LARGE SCALE GENOMIC DNA]</scope>
    <source>
        <tissue evidence="2">Muscle</tissue>
    </source>
</reference>
<dbReference type="Proteomes" id="UP000324222">
    <property type="component" value="Unassembled WGS sequence"/>
</dbReference>
<accession>A0A5B7I157</accession>